<sequence>MTIWTRRTKVLIVDDSAVMRSLLRSVLATDAQLEVAGTAVDGVAALQSVATLAPDLMLLDVDMPVMDGLTTLKRLRAAGHRLPVIMCSGLTQRGARVTIEALANGAADYVAKPTAQQDRDAATRTLAAQLLPKIHALASITLPQRRPAPSARPAATQSAATSAPAVLAIGVSTGGPDALEKLLPALPSRFPLPVVVVQHMPALFTGMLAEHLDKSCRLRVREAAEGLAVVPGNIFIARGDSHLEVIKTPPAGHNSTLHLTNAPPENHCRPSVDVLFRSLAEAYGGSVLAVVLTGMGYDGLAGCRVLRNKGATVLAQDEASSTVWGMPGAVATAGLAHRVLSLGEMAPEIMRLTVASSNEALSLREAAV</sequence>
<comment type="catalytic activity">
    <reaction evidence="2 3">
        <text>[protein]-L-glutamate 5-O-methyl ester + H2O = L-glutamyl-[protein] + methanol + H(+)</text>
        <dbReference type="Rhea" id="RHEA:23236"/>
        <dbReference type="Rhea" id="RHEA-COMP:10208"/>
        <dbReference type="Rhea" id="RHEA-COMP:10311"/>
        <dbReference type="ChEBI" id="CHEBI:15377"/>
        <dbReference type="ChEBI" id="CHEBI:15378"/>
        <dbReference type="ChEBI" id="CHEBI:17790"/>
        <dbReference type="ChEBI" id="CHEBI:29973"/>
        <dbReference type="ChEBI" id="CHEBI:82795"/>
        <dbReference type="EC" id="3.1.1.61"/>
    </reaction>
</comment>
<comment type="PTM">
    <text evidence="3">Phosphorylated by CheA. Phosphorylation of the N-terminal regulatory domain activates the methylesterase activity.</text>
</comment>
<dbReference type="SMART" id="SM00448">
    <property type="entry name" value="REC"/>
    <property type="match status" value="1"/>
</dbReference>
<dbReference type="HAMAP" id="MF_00099">
    <property type="entry name" value="CheB_chemtxs"/>
    <property type="match status" value="1"/>
</dbReference>
<dbReference type="PIRSF" id="PIRSF000876">
    <property type="entry name" value="RR_chemtxs_CheB"/>
    <property type="match status" value="1"/>
</dbReference>
<proteinExistence type="inferred from homology"/>
<dbReference type="AlphaFoldDB" id="A0A9J7BSS4"/>
<comment type="subcellular location">
    <subcellularLocation>
        <location evidence="3">Cytoplasm</location>
    </subcellularLocation>
</comment>
<dbReference type="InterPro" id="IPR001789">
    <property type="entry name" value="Sig_transdc_resp-reg_receiver"/>
</dbReference>
<feature type="modified residue" description="4-aspartylphosphate" evidence="3 5">
    <location>
        <position position="60"/>
    </location>
</feature>
<dbReference type="GO" id="GO:0006935">
    <property type="term" value="P:chemotaxis"/>
    <property type="evidence" value="ECO:0007669"/>
    <property type="project" value="UniProtKB-UniRule"/>
</dbReference>
<dbReference type="PANTHER" id="PTHR42872">
    <property type="entry name" value="PROTEIN-GLUTAMATE METHYLESTERASE/PROTEIN-GLUTAMINE GLUTAMINASE"/>
    <property type="match status" value="1"/>
</dbReference>
<dbReference type="GO" id="GO:0008984">
    <property type="term" value="F:protein-glutamate methylesterase activity"/>
    <property type="evidence" value="ECO:0007669"/>
    <property type="project" value="UniProtKB-UniRule"/>
</dbReference>
<evidence type="ECO:0000256" key="5">
    <source>
        <dbReference type="PROSITE-ProRule" id="PRU00169"/>
    </source>
</evidence>
<protein>
    <recommendedName>
        <fullName evidence="3">Protein-glutamate methylesterase/protein-glutamine glutaminase</fullName>
        <ecNumber evidence="3">3.1.1.61</ecNumber>
        <ecNumber evidence="3">3.5.1.44</ecNumber>
    </recommendedName>
</protein>
<dbReference type="PROSITE" id="PS50122">
    <property type="entry name" value="CHEB"/>
    <property type="match status" value="1"/>
</dbReference>
<comment type="domain">
    <text evidence="3">Contains a C-terminal catalytic domain, and an N-terminal region which modulates catalytic activity.</text>
</comment>
<keyword evidence="3" id="KW-0963">Cytoplasm</keyword>
<keyword evidence="9" id="KW-1185">Reference proteome</keyword>
<dbReference type="GO" id="GO:0050568">
    <property type="term" value="F:protein-glutamine glutaminase activity"/>
    <property type="evidence" value="ECO:0007669"/>
    <property type="project" value="UniProtKB-UniRule"/>
</dbReference>
<dbReference type="EMBL" id="CP093313">
    <property type="protein sequence ID" value="UWZ84077.1"/>
    <property type="molecule type" value="Genomic_DNA"/>
</dbReference>
<feature type="domain" description="CheB-type methylesterase" evidence="7">
    <location>
        <begin position="160"/>
        <end position="356"/>
    </location>
</feature>
<comment type="function">
    <text evidence="3">Involved in chemotaxis. Part of a chemotaxis signal transduction system that modulates chemotaxis in response to various stimuli. Catalyzes the demethylation of specific methylglutamate residues introduced into the chemoreceptors (methyl-accepting chemotaxis proteins or MCP) by CheR. Also mediates the irreversible deamidation of specific glutamine residues to glutamic acid.</text>
</comment>
<evidence type="ECO:0000259" key="6">
    <source>
        <dbReference type="PROSITE" id="PS50110"/>
    </source>
</evidence>
<dbReference type="Pfam" id="PF01339">
    <property type="entry name" value="CheB_methylest"/>
    <property type="match status" value="1"/>
</dbReference>
<evidence type="ECO:0000313" key="8">
    <source>
        <dbReference type="EMBL" id="UWZ84077.1"/>
    </source>
</evidence>
<keyword evidence="3 5" id="KW-0597">Phosphoprotein</keyword>
<dbReference type="SUPFAM" id="SSF52738">
    <property type="entry name" value="Methylesterase CheB, C-terminal domain"/>
    <property type="match status" value="1"/>
</dbReference>
<dbReference type="EC" id="3.1.1.61" evidence="3"/>
<dbReference type="GO" id="GO:0005737">
    <property type="term" value="C:cytoplasm"/>
    <property type="evidence" value="ECO:0007669"/>
    <property type="project" value="UniProtKB-SubCell"/>
</dbReference>
<feature type="active site" evidence="3 4">
    <location>
        <position position="172"/>
    </location>
</feature>
<dbReference type="SUPFAM" id="SSF52172">
    <property type="entry name" value="CheY-like"/>
    <property type="match status" value="1"/>
</dbReference>
<evidence type="ECO:0000256" key="2">
    <source>
        <dbReference type="ARBA" id="ARBA00048267"/>
    </source>
</evidence>
<name>A0A9J7BSS4_9BACT</name>
<feature type="active site" evidence="3 4">
    <location>
        <position position="298"/>
    </location>
</feature>
<reference evidence="8" key="1">
    <citation type="submission" date="2021-04" db="EMBL/GenBank/DDBJ databases">
        <title>Phylogenetic analysis of Acidobacteriaceae.</title>
        <authorList>
            <person name="Qiu L."/>
            <person name="Zhang Q."/>
        </authorList>
    </citation>
    <scope>NUCLEOTIDE SEQUENCE</scope>
    <source>
        <strain evidence="8">DSM 25168</strain>
    </source>
</reference>
<dbReference type="NCBIfam" id="NF001965">
    <property type="entry name" value="PRK00742.1"/>
    <property type="match status" value="1"/>
</dbReference>
<feature type="active site" evidence="3 4">
    <location>
        <position position="199"/>
    </location>
</feature>
<keyword evidence="3 4" id="KW-0145">Chemotaxis</keyword>
<evidence type="ECO:0000256" key="1">
    <source>
        <dbReference type="ARBA" id="ARBA00022801"/>
    </source>
</evidence>
<feature type="domain" description="Response regulatory" evidence="6">
    <location>
        <begin position="9"/>
        <end position="127"/>
    </location>
</feature>
<dbReference type="CDD" id="cd17541">
    <property type="entry name" value="REC_CheB-like"/>
    <property type="match status" value="1"/>
</dbReference>
<dbReference type="InterPro" id="IPR008248">
    <property type="entry name" value="CheB-like"/>
</dbReference>
<evidence type="ECO:0000256" key="4">
    <source>
        <dbReference type="PROSITE-ProRule" id="PRU00050"/>
    </source>
</evidence>
<dbReference type="InterPro" id="IPR011006">
    <property type="entry name" value="CheY-like_superfamily"/>
</dbReference>
<dbReference type="RefSeq" id="WP_260793581.1">
    <property type="nucleotide sequence ID" value="NZ_CP093313.1"/>
</dbReference>
<dbReference type="Gene3D" id="3.40.50.2300">
    <property type="match status" value="1"/>
</dbReference>
<dbReference type="CDD" id="cd16432">
    <property type="entry name" value="CheB_Rec"/>
    <property type="match status" value="1"/>
</dbReference>
<dbReference type="InterPro" id="IPR035909">
    <property type="entry name" value="CheB_C"/>
</dbReference>
<dbReference type="GO" id="GO:0000156">
    <property type="term" value="F:phosphorelay response regulator activity"/>
    <property type="evidence" value="ECO:0007669"/>
    <property type="project" value="InterPro"/>
</dbReference>
<dbReference type="KEGG" id="orp:MOP44_26405"/>
<organism evidence="8 9">
    <name type="scientific">Occallatibacter riparius</name>
    <dbReference type="NCBI Taxonomy" id="1002689"/>
    <lineage>
        <taxon>Bacteria</taxon>
        <taxon>Pseudomonadati</taxon>
        <taxon>Acidobacteriota</taxon>
        <taxon>Terriglobia</taxon>
        <taxon>Terriglobales</taxon>
        <taxon>Acidobacteriaceae</taxon>
        <taxon>Occallatibacter</taxon>
    </lineage>
</organism>
<dbReference type="InterPro" id="IPR000673">
    <property type="entry name" value="Sig_transdc_resp-reg_Me-estase"/>
</dbReference>
<comment type="similarity">
    <text evidence="3">Belongs to the CheB family.</text>
</comment>
<dbReference type="Gene3D" id="3.40.50.180">
    <property type="entry name" value="Methylesterase CheB, C-terminal domain"/>
    <property type="match status" value="1"/>
</dbReference>
<evidence type="ECO:0000259" key="7">
    <source>
        <dbReference type="PROSITE" id="PS50122"/>
    </source>
</evidence>
<dbReference type="PANTHER" id="PTHR42872:SF3">
    <property type="entry name" value="PROTEIN-GLUTAMATE METHYLESTERASE_PROTEIN-GLUTAMINE GLUTAMINASE 1"/>
    <property type="match status" value="1"/>
</dbReference>
<accession>A0A9J7BSS4</accession>
<comment type="catalytic activity">
    <reaction evidence="3">
        <text>L-glutaminyl-[protein] + H2O = L-glutamyl-[protein] + NH4(+)</text>
        <dbReference type="Rhea" id="RHEA:16441"/>
        <dbReference type="Rhea" id="RHEA-COMP:10207"/>
        <dbReference type="Rhea" id="RHEA-COMP:10208"/>
        <dbReference type="ChEBI" id="CHEBI:15377"/>
        <dbReference type="ChEBI" id="CHEBI:28938"/>
        <dbReference type="ChEBI" id="CHEBI:29973"/>
        <dbReference type="ChEBI" id="CHEBI:30011"/>
        <dbReference type="EC" id="3.5.1.44"/>
    </reaction>
</comment>
<dbReference type="Proteomes" id="UP001059380">
    <property type="component" value="Chromosome"/>
</dbReference>
<evidence type="ECO:0000256" key="3">
    <source>
        <dbReference type="HAMAP-Rule" id="MF_00099"/>
    </source>
</evidence>
<gene>
    <name evidence="3" type="primary">cheB</name>
    <name evidence="8" type="ORF">MOP44_26405</name>
</gene>
<dbReference type="EC" id="3.5.1.44" evidence="3"/>
<dbReference type="PROSITE" id="PS50110">
    <property type="entry name" value="RESPONSE_REGULATORY"/>
    <property type="match status" value="1"/>
</dbReference>
<keyword evidence="1 3" id="KW-0378">Hydrolase</keyword>
<dbReference type="Pfam" id="PF00072">
    <property type="entry name" value="Response_reg"/>
    <property type="match status" value="1"/>
</dbReference>
<evidence type="ECO:0000313" key="9">
    <source>
        <dbReference type="Proteomes" id="UP001059380"/>
    </source>
</evidence>